<dbReference type="Proteomes" id="UP000273143">
    <property type="component" value="Chromosome"/>
</dbReference>
<accession>A0A3Q9JIP6</accession>
<protein>
    <submittedName>
        <fullName evidence="1">Uncharacterized protein</fullName>
    </submittedName>
</protein>
<dbReference type="AlphaFoldDB" id="A0A3Q9JIP6"/>
<reference evidence="2" key="1">
    <citation type="submission" date="2018-06" db="EMBL/GenBank/DDBJ databases">
        <title>Complete genome of Pseudomonas insecticola strain QZS01.</title>
        <authorList>
            <person name="Wang J."/>
            <person name="Su Q."/>
        </authorList>
    </citation>
    <scope>NUCLEOTIDE SEQUENCE [LARGE SCALE GENOMIC DNA]</scope>
    <source>
        <strain evidence="2">QZS01</strain>
    </source>
</reference>
<gene>
    <name evidence="1" type="ORF">DM558_06175</name>
</gene>
<keyword evidence="2" id="KW-1185">Reference proteome</keyword>
<name>A0A3Q9JIP6_9GAMM</name>
<dbReference type="RefSeq" id="WP_127162699.1">
    <property type="nucleotide sequence ID" value="NZ_CP029822.1"/>
</dbReference>
<evidence type="ECO:0000313" key="2">
    <source>
        <dbReference type="Proteomes" id="UP000273143"/>
    </source>
</evidence>
<organism evidence="1 2">
    <name type="scientific">Entomomonas moraniae</name>
    <dbReference type="NCBI Taxonomy" id="2213226"/>
    <lineage>
        <taxon>Bacteria</taxon>
        <taxon>Pseudomonadati</taxon>
        <taxon>Pseudomonadota</taxon>
        <taxon>Gammaproteobacteria</taxon>
        <taxon>Pseudomonadales</taxon>
        <taxon>Pseudomonadaceae</taxon>
        <taxon>Entomomonas</taxon>
    </lineage>
</organism>
<dbReference type="KEGG" id="emo:DM558_06175"/>
<sequence>MANRSKKVVLSARVPSYLKAGIDITSTCLNKSTVSIIEEQLEDLIDTTSITFPVVLSSERFARRERLSIRKLMSYIWNDDEIIFKLRIGIIGDHIAGSILSRVADWACNDLFKGEYPLFGDLNGHLTQNPEEFDVIEKHIDLEKVRAEWDTLNAYMEFLEKNKPLNPSYEQYKKMLNNS</sequence>
<dbReference type="EMBL" id="CP029822">
    <property type="protein sequence ID" value="AZS50386.1"/>
    <property type="molecule type" value="Genomic_DNA"/>
</dbReference>
<proteinExistence type="predicted"/>
<evidence type="ECO:0000313" key="1">
    <source>
        <dbReference type="EMBL" id="AZS50386.1"/>
    </source>
</evidence>